<sequence length="245" mass="27803">MPAFGQRNDQIGKDRVLCALLIVLAALLFLPNLARAQGTCAPISAPEAFLEFNHMDPMLDRHRSVRWLNSRAGGSPRFLVTGLTEYEVQASFDMRFEPRQVGFGRYCLDPVRVNPKVDVVKHLVYIASELERGTCEYDVVYAHEGEHVKINQGMEADIRAALDDLVNDVVRQVGAMFPMPADNAQRAMRRLISEYGRDFKRRLNDIRRRSAEKHKRIDTPQEYEKLSLACGPNSAFQTVLQDAAR</sequence>
<reference evidence="1 2" key="1">
    <citation type="submission" date="2014-07" db="EMBL/GenBank/DDBJ databases">
        <title>Draft genome sequence of Thalassospira tepidiphila 1-1B.</title>
        <authorList>
            <person name="Lai Q."/>
            <person name="Shao Z."/>
        </authorList>
    </citation>
    <scope>NUCLEOTIDE SEQUENCE [LARGE SCALE GENOMIC DNA]</scope>
    <source>
        <strain evidence="1 2">MCCC 1A03514</strain>
    </source>
</reference>
<accession>A0A853L5I7</accession>
<protein>
    <submittedName>
        <fullName evidence="1">Uncharacterized protein</fullName>
    </submittedName>
</protein>
<organism evidence="1 2">
    <name type="scientific">Thalassospira tepidiphila MCCC 1A03514</name>
    <dbReference type="NCBI Taxonomy" id="1177930"/>
    <lineage>
        <taxon>Bacteria</taxon>
        <taxon>Pseudomonadati</taxon>
        <taxon>Pseudomonadota</taxon>
        <taxon>Alphaproteobacteria</taxon>
        <taxon>Rhodospirillales</taxon>
        <taxon>Thalassospiraceae</taxon>
        <taxon>Thalassospira</taxon>
    </lineage>
</organism>
<dbReference type="Proteomes" id="UP000094009">
    <property type="component" value="Unassembled WGS sequence"/>
</dbReference>
<name>A0A853L5I7_9PROT</name>
<evidence type="ECO:0000313" key="1">
    <source>
        <dbReference type="EMBL" id="OAZ12136.1"/>
    </source>
</evidence>
<evidence type="ECO:0000313" key="2">
    <source>
        <dbReference type="Proteomes" id="UP000094009"/>
    </source>
</evidence>
<comment type="caution">
    <text evidence="1">The sequence shown here is derived from an EMBL/GenBank/DDBJ whole genome shotgun (WGS) entry which is preliminary data.</text>
</comment>
<gene>
    <name evidence="1" type="ORF">TH4_03455</name>
</gene>
<dbReference type="AlphaFoldDB" id="A0A853L5I7"/>
<proteinExistence type="predicted"/>
<dbReference type="RefSeq" id="WP_064779890.1">
    <property type="nucleotide sequence ID" value="NZ_JPVZ01000001.1"/>
</dbReference>
<dbReference type="EMBL" id="JPVZ01000001">
    <property type="protein sequence ID" value="OAZ12136.1"/>
    <property type="molecule type" value="Genomic_DNA"/>
</dbReference>